<evidence type="ECO:0000313" key="3">
    <source>
        <dbReference type="EMBL" id="MFD2238359.1"/>
    </source>
</evidence>
<dbReference type="EMBL" id="JBHUIJ010000016">
    <property type="protein sequence ID" value="MFD2238359.1"/>
    <property type="molecule type" value="Genomic_DNA"/>
</dbReference>
<sequence length="120" mass="13132">MIRKSWTYGLVALAALGIATPSVAQSIQIGPDGIRLVEPGREGQRRDERGGPSREGPQRGGPSREIGERDAVRIARAEGVREVDTVSRNRSSYRVLGVDRRGDDIQVDVDRRTGEVLAVR</sequence>
<evidence type="ECO:0000256" key="1">
    <source>
        <dbReference type="SAM" id="MobiDB-lite"/>
    </source>
</evidence>
<organism evidence="3 4">
    <name type="scientific">Aureimonas populi</name>
    <dbReference type="NCBI Taxonomy" id="1701758"/>
    <lineage>
        <taxon>Bacteria</taxon>
        <taxon>Pseudomonadati</taxon>
        <taxon>Pseudomonadota</taxon>
        <taxon>Alphaproteobacteria</taxon>
        <taxon>Hyphomicrobiales</taxon>
        <taxon>Aurantimonadaceae</taxon>
        <taxon>Aureimonas</taxon>
    </lineage>
</organism>
<evidence type="ECO:0000313" key="4">
    <source>
        <dbReference type="Proteomes" id="UP001597371"/>
    </source>
</evidence>
<feature type="chain" id="PRO_5046597768" evidence="2">
    <location>
        <begin position="25"/>
        <end position="120"/>
    </location>
</feature>
<keyword evidence="4" id="KW-1185">Reference proteome</keyword>
<protein>
    <submittedName>
        <fullName evidence="3">PepSY domain-containing protein</fullName>
    </submittedName>
</protein>
<dbReference type="RefSeq" id="WP_209737030.1">
    <property type="nucleotide sequence ID" value="NZ_CP072611.1"/>
</dbReference>
<comment type="caution">
    <text evidence="3">The sequence shown here is derived from an EMBL/GenBank/DDBJ whole genome shotgun (WGS) entry which is preliminary data.</text>
</comment>
<gene>
    <name evidence="3" type="ORF">ACFSKQ_12955</name>
</gene>
<name>A0ABW5CM18_9HYPH</name>
<keyword evidence="2" id="KW-0732">Signal</keyword>
<dbReference type="Proteomes" id="UP001597371">
    <property type="component" value="Unassembled WGS sequence"/>
</dbReference>
<feature type="region of interest" description="Disordered" evidence="1">
    <location>
        <begin position="34"/>
        <end position="71"/>
    </location>
</feature>
<reference evidence="4" key="1">
    <citation type="journal article" date="2019" name="Int. J. Syst. Evol. Microbiol.">
        <title>The Global Catalogue of Microorganisms (GCM) 10K type strain sequencing project: providing services to taxonomists for standard genome sequencing and annotation.</title>
        <authorList>
            <consortium name="The Broad Institute Genomics Platform"/>
            <consortium name="The Broad Institute Genome Sequencing Center for Infectious Disease"/>
            <person name="Wu L."/>
            <person name="Ma J."/>
        </authorList>
    </citation>
    <scope>NUCLEOTIDE SEQUENCE [LARGE SCALE GENOMIC DNA]</scope>
    <source>
        <strain evidence="4">ZS-35-S2</strain>
    </source>
</reference>
<feature type="signal peptide" evidence="2">
    <location>
        <begin position="1"/>
        <end position="24"/>
    </location>
</feature>
<proteinExistence type="predicted"/>
<feature type="compositionally biased region" description="Basic and acidic residues" evidence="1">
    <location>
        <begin position="38"/>
        <end position="52"/>
    </location>
</feature>
<evidence type="ECO:0000256" key="2">
    <source>
        <dbReference type="SAM" id="SignalP"/>
    </source>
</evidence>
<accession>A0ABW5CM18</accession>